<dbReference type="GO" id="GO:0006313">
    <property type="term" value="P:DNA transposition"/>
    <property type="evidence" value="ECO:0007669"/>
    <property type="project" value="InterPro"/>
</dbReference>
<keyword evidence="1" id="KW-0812">Transmembrane</keyword>
<comment type="caution">
    <text evidence="3">The sequence shown here is derived from an EMBL/GenBank/DDBJ whole genome shotgun (WGS) entry which is preliminary data.</text>
</comment>
<evidence type="ECO:0000256" key="1">
    <source>
        <dbReference type="SAM" id="Phobius"/>
    </source>
</evidence>
<reference evidence="3 4" key="1">
    <citation type="submission" date="2019-10" db="EMBL/GenBank/DDBJ databases">
        <title>Draft Genome Sequence of the Caffeine Degrading Methylotroph Methylorubrum populi PINKEL.</title>
        <authorList>
            <person name="Dawson S.C."/>
            <person name="Zhang X."/>
            <person name="Wright M.E."/>
            <person name="Sharma G."/>
            <person name="Langner J.T."/>
            <person name="Ditty J.L."/>
            <person name="Subuyuj G.A."/>
        </authorList>
    </citation>
    <scope>NUCLEOTIDE SEQUENCE [LARGE SCALE GENOMIC DNA]</scope>
    <source>
        <strain evidence="3 4">Pinkel</strain>
    </source>
</reference>
<name>A0A833MUC8_9HYPH</name>
<dbReference type="Pfam" id="PF01548">
    <property type="entry name" value="DEDD_Tnp_IS110"/>
    <property type="match status" value="1"/>
</dbReference>
<keyword evidence="1" id="KW-0472">Membrane</keyword>
<dbReference type="Proteomes" id="UP000469949">
    <property type="component" value="Unassembled WGS sequence"/>
</dbReference>
<dbReference type="GO" id="GO:0003677">
    <property type="term" value="F:DNA binding"/>
    <property type="evidence" value="ECO:0007669"/>
    <property type="project" value="InterPro"/>
</dbReference>
<protein>
    <submittedName>
        <fullName evidence="3">Mobile element protein</fullName>
    </submittedName>
</protein>
<dbReference type="PANTHER" id="PTHR33055">
    <property type="entry name" value="TRANSPOSASE FOR INSERTION SEQUENCE ELEMENT IS1111A"/>
    <property type="match status" value="1"/>
</dbReference>
<feature type="domain" description="Transposase IS110-like N-terminal" evidence="2">
    <location>
        <begin position="29"/>
        <end position="109"/>
    </location>
</feature>
<feature type="transmembrane region" description="Helical" evidence="1">
    <location>
        <begin position="56"/>
        <end position="78"/>
    </location>
</feature>
<dbReference type="InterPro" id="IPR002525">
    <property type="entry name" value="Transp_IS110-like_N"/>
</dbReference>
<evidence type="ECO:0000313" key="4">
    <source>
        <dbReference type="Proteomes" id="UP000469949"/>
    </source>
</evidence>
<evidence type="ECO:0000259" key="2">
    <source>
        <dbReference type="Pfam" id="PF01548"/>
    </source>
</evidence>
<sequence length="112" mass="11840">MLSLVPMTDLDVGKHFIDLGYHPAAQPLRCDNAPAGLAGVIAALRRRGVLRVALEAIGPCAQPLVMALVAAGFAVALVDPRRVRAFRTAEGAIAKTDRLDAALIARFAYLHA</sequence>
<keyword evidence="1" id="KW-1133">Transmembrane helix</keyword>
<dbReference type="PANTHER" id="PTHR33055:SF3">
    <property type="entry name" value="PUTATIVE TRANSPOSASE FOR IS117-RELATED"/>
    <property type="match status" value="1"/>
</dbReference>
<dbReference type="AlphaFoldDB" id="A0A833MUC8"/>
<accession>A0A833MUC8</accession>
<dbReference type="EMBL" id="WEKV01000020">
    <property type="protein sequence ID" value="KAB7782067.1"/>
    <property type="molecule type" value="Genomic_DNA"/>
</dbReference>
<organism evidence="3 4">
    <name type="scientific">Methylorubrum populi</name>
    <dbReference type="NCBI Taxonomy" id="223967"/>
    <lineage>
        <taxon>Bacteria</taxon>
        <taxon>Pseudomonadati</taxon>
        <taxon>Pseudomonadota</taxon>
        <taxon>Alphaproteobacteria</taxon>
        <taxon>Hyphomicrobiales</taxon>
        <taxon>Methylobacteriaceae</taxon>
        <taxon>Methylorubrum</taxon>
    </lineage>
</organism>
<dbReference type="GO" id="GO:0004803">
    <property type="term" value="F:transposase activity"/>
    <property type="evidence" value="ECO:0007669"/>
    <property type="project" value="InterPro"/>
</dbReference>
<gene>
    <name evidence="3" type="ORF">F8B43_4822</name>
</gene>
<dbReference type="InterPro" id="IPR047650">
    <property type="entry name" value="Transpos_IS110"/>
</dbReference>
<evidence type="ECO:0000313" key="3">
    <source>
        <dbReference type="EMBL" id="KAB7782067.1"/>
    </source>
</evidence>
<proteinExistence type="predicted"/>